<sequence length="344" mass="39350">MRVMYVGSLAPSATSRHRRLAIERLGHQVIDFDTDPYQSRGGRILSAIRVRTLVGRAIHALNRDLVAVAQHHHPDLIWFDKATYVWAKTVKWCRNNGLFTVHYNIDNPFGPRNDPGWRLLLEALPEYDLHLVQRDINLEDYRSAGARDVYMLRTAYEPTLHFPPPEGWSDTDRPHAVAFIGHPYDKRAQFLTDLWQRHEIPLKIWGAAWPALLSPDAKKALWMGNGVYDDLYRETIWRSRACLSFVTHSNCDDVAHKSFEIAACGGFLMAEDTPGHRAHFADGEEAVLFHSVDDCAEKLRAYLADETDRSRIATAGRKRCEQSGYGNDARIGKVIKYIIKNYNL</sequence>
<dbReference type="Proteomes" id="UP000233293">
    <property type="component" value="Unassembled WGS sequence"/>
</dbReference>
<dbReference type="EMBL" id="PIUM01000011">
    <property type="protein sequence ID" value="PKU24457.1"/>
    <property type="molecule type" value="Genomic_DNA"/>
</dbReference>
<evidence type="ECO:0000259" key="1">
    <source>
        <dbReference type="Pfam" id="PF13524"/>
    </source>
</evidence>
<proteinExistence type="predicted"/>
<name>A0A2N3PVP3_9PROT</name>
<accession>A0A2N3PVP3</accession>
<comment type="caution">
    <text evidence="2">The sequence shown here is derived from an EMBL/GenBank/DDBJ whole genome shotgun (WGS) entry which is preliminary data.</text>
</comment>
<protein>
    <recommendedName>
        <fullName evidence="1">Spore protein YkvP/CgeB glycosyl transferase-like domain-containing protein</fullName>
    </recommendedName>
</protein>
<feature type="domain" description="Spore protein YkvP/CgeB glycosyl transferase-like" evidence="1">
    <location>
        <begin position="188"/>
        <end position="332"/>
    </location>
</feature>
<organism evidence="2 3">
    <name type="scientific">Telmatospirillum siberiense</name>
    <dbReference type="NCBI Taxonomy" id="382514"/>
    <lineage>
        <taxon>Bacteria</taxon>
        <taxon>Pseudomonadati</taxon>
        <taxon>Pseudomonadota</taxon>
        <taxon>Alphaproteobacteria</taxon>
        <taxon>Rhodospirillales</taxon>
        <taxon>Rhodospirillaceae</taxon>
        <taxon>Telmatospirillum</taxon>
    </lineage>
</organism>
<evidence type="ECO:0000313" key="2">
    <source>
        <dbReference type="EMBL" id="PKU24457.1"/>
    </source>
</evidence>
<dbReference type="OrthoDB" id="110463at2"/>
<evidence type="ECO:0000313" key="3">
    <source>
        <dbReference type="Proteomes" id="UP000233293"/>
    </source>
</evidence>
<dbReference type="Pfam" id="PF13524">
    <property type="entry name" value="Glyco_trans_1_2"/>
    <property type="match status" value="1"/>
</dbReference>
<gene>
    <name evidence="2" type="ORF">CWS72_11455</name>
</gene>
<keyword evidence="3" id="KW-1185">Reference proteome</keyword>
<dbReference type="Gene3D" id="3.40.50.2000">
    <property type="entry name" value="Glycogen Phosphorylase B"/>
    <property type="match status" value="1"/>
</dbReference>
<dbReference type="AlphaFoldDB" id="A0A2N3PVP3"/>
<reference evidence="3" key="1">
    <citation type="submission" date="2017-12" db="EMBL/GenBank/DDBJ databases">
        <title>Draft genome sequence of Telmatospirillum siberiense 26-4b1T, an acidotolerant peatland alphaproteobacterium potentially involved in sulfur cycling.</title>
        <authorList>
            <person name="Hausmann B."/>
            <person name="Pjevac P."/>
            <person name="Schreck K."/>
            <person name="Herbold C.W."/>
            <person name="Daims H."/>
            <person name="Wagner M."/>
            <person name="Pester M."/>
            <person name="Loy A."/>
        </authorList>
    </citation>
    <scope>NUCLEOTIDE SEQUENCE [LARGE SCALE GENOMIC DNA]</scope>
    <source>
        <strain evidence="3">26-4b1</strain>
    </source>
</reference>
<dbReference type="InterPro" id="IPR055259">
    <property type="entry name" value="YkvP/CgeB_Glyco_trans-like"/>
</dbReference>
<dbReference type="SUPFAM" id="SSF53756">
    <property type="entry name" value="UDP-Glycosyltransferase/glycogen phosphorylase"/>
    <property type="match status" value="1"/>
</dbReference>
<dbReference type="RefSeq" id="WP_101250743.1">
    <property type="nucleotide sequence ID" value="NZ_PIUM01000011.1"/>
</dbReference>